<dbReference type="Pfam" id="PF05920">
    <property type="entry name" value="Homeobox_KN"/>
    <property type="match status" value="1"/>
</dbReference>
<dbReference type="CDD" id="cd00086">
    <property type="entry name" value="homeodomain"/>
    <property type="match status" value="1"/>
</dbReference>
<comment type="subcellular location">
    <subcellularLocation>
        <location evidence="1 8">Nucleus</location>
    </subcellularLocation>
</comment>
<dbReference type="InterPro" id="IPR001356">
    <property type="entry name" value="HD"/>
</dbReference>
<evidence type="ECO:0000256" key="1">
    <source>
        <dbReference type="ARBA" id="ARBA00004123"/>
    </source>
</evidence>
<proteinExistence type="inferred from homology"/>
<evidence type="ECO:0000256" key="7">
    <source>
        <dbReference type="ARBA" id="ARBA00038021"/>
    </source>
</evidence>
<dbReference type="SMART" id="SM00389">
    <property type="entry name" value="HOX"/>
    <property type="match status" value="1"/>
</dbReference>
<dbReference type="RefSeq" id="XP_007956278.1">
    <property type="nucleotide sequence ID" value="XM_007958087.1"/>
</dbReference>
<evidence type="ECO:0000313" key="12">
    <source>
        <dbReference type="RefSeq" id="XP_007956278.1"/>
    </source>
</evidence>
<evidence type="ECO:0000313" key="11">
    <source>
        <dbReference type="Proteomes" id="UP000694850"/>
    </source>
</evidence>
<keyword evidence="4 8" id="KW-0371">Homeobox</keyword>
<dbReference type="PANTHER" id="PTHR11850">
    <property type="entry name" value="HOMEOBOX PROTEIN TRANSCRIPTION FACTORS"/>
    <property type="match status" value="1"/>
</dbReference>
<feature type="region of interest" description="Disordered" evidence="9">
    <location>
        <begin position="162"/>
        <end position="197"/>
    </location>
</feature>
<comment type="similarity">
    <text evidence="7">Belongs to the TALE/TGIF homeobox family.</text>
</comment>
<evidence type="ECO:0000256" key="6">
    <source>
        <dbReference type="ARBA" id="ARBA00023242"/>
    </source>
</evidence>
<evidence type="ECO:0000256" key="5">
    <source>
        <dbReference type="ARBA" id="ARBA00023163"/>
    </source>
</evidence>
<feature type="DNA-binding region" description="Homeobox" evidence="8">
    <location>
        <begin position="38"/>
        <end position="100"/>
    </location>
</feature>
<dbReference type="InterPro" id="IPR050224">
    <property type="entry name" value="TALE_homeobox"/>
</dbReference>
<dbReference type="GO" id="GO:0005634">
    <property type="term" value="C:nucleus"/>
    <property type="evidence" value="ECO:0007669"/>
    <property type="project" value="UniProtKB-SubCell"/>
</dbReference>
<dbReference type="AlphaFoldDB" id="A0A8B7B7X0"/>
<protein>
    <submittedName>
        <fullName evidence="12">Homeobox protein TGIF2LX</fullName>
    </submittedName>
</protein>
<dbReference type="PROSITE" id="PS50071">
    <property type="entry name" value="HOMEOBOX_2"/>
    <property type="match status" value="1"/>
</dbReference>
<feature type="domain" description="Homeobox" evidence="10">
    <location>
        <begin position="36"/>
        <end position="99"/>
    </location>
</feature>
<name>A0A8B7B7X0_ORYAF</name>
<dbReference type="SUPFAM" id="SSF46689">
    <property type="entry name" value="Homeodomain-like"/>
    <property type="match status" value="1"/>
</dbReference>
<keyword evidence="6 8" id="KW-0539">Nucleus</keyword>
<keyword evidence="2" id="KW-0805">Transcription regulation</keyword>
<evidence type="ECO:0000256" key="8">
    <source>
        <dbReference type="PROSITE-ProRule" id="PRU00108"/>
    </source>
</evidence>
<dbReference type="CTD" id="90316"/>
<evidence type="ECO:0000259" key="10">
    <source>
        <dbReference type="PROSITE" id="PS50071"/>
    </source>
</evidence>
<dbReference type="Gene3D" id="1.10.10.60">
    <property type="entry name" value="Homeodomain-like"/>
    <property type="match status" value="1"/>
</dbReference>
<dbReference type="InterPro" id="IPR009057">
    <property type="entry name" value="Homeodomain-like_sf"/>
</dbReference>
<feature type="compositionally biased region" description="Polar residues" evidence="9">
    <location>
        <begin position="185"/>
        <end position="196"/>
    </location>
</feature>
<dbReference type="Proteomes" id="UP000694850">
    <property type="component" value="Unplaced"/>
</dbReference>
<keyword evidence="5" id="KW-0804">Transcription</keyword>
<reference evidence="12" key="1">
    <citation type="submission" date="2025-08" db="UniProtKB">
        <authorList>
            <consortium name="RefSeq"/>
        </authorList>
    </citation>
    <scope>IDENTIFICATION</scope>
</reference>
<accession>A0A8B7B7X0</accession>
<gene>
    <name evidence="12" type="primary">TGIF2LX</name>
</gene>
<evidence type="ECO:0000256" key="3">
    <source>
        <dbReference type="ARBA" id="ARBA00023125"/>
    </source>
</evidence>
<dbReference type="FunFam" id="1.10.10.60:FF:000059">
    <property type="entry name" value="TGFB-induced factor homeobox 1"/>
    <property type="match status" value="1"/>
</dbReference>
<evidence type="ECO:0000256" key="4">
    <source>
        <dbReference type="ARBA" id="ARBA00023155"/>
    </source>
</evidence>
<evidence type="ECO:0000256" key="9">
    <source>
        <dbReference type="SAM" id="MobiDB-lite"/>
    </source>
</evidence>
<sequence length="231" mass="26165">MEVPGESLPETQILAQETTIILNTNAGRDRTLASSESRKNRKGYFPPESVKILRDWLYEHRFKAYPSQNEKQMLSEQTGLNFLQIANWFINARRRILPEMLQQDGYDFNQVTMTHLKGKAVDMTNMHSTDPSTPAKAGSRDPGTAQCLFLCPQPRRLESGEKFSHPVSVSGQKLKDEPKKVMISTGESLPMSSEPISTEEYEDFSNFQLLVDVAVQRAAELELQKKKESSP</sequence>
<dbReference type="OrthoDB" id="10056939at2759"/>
<dbReference type="InterPro" id="IPR008422">
    <property type="entry name" value="KN_HD"/>
</dbReference>
<dbReference type="GO" id="GO:0003677">
    <property type="term" value="F:DNA binding"/>
    <property type="evidence" value="ECO:0007669"/>
    <property type="project" value="UniProtKB-UniRule"/>
</dbReference>
<keyword evidence="11" id="KW-1185">Reference proteome</keyword>
<keyword evidence="3 8" id="KW-0238">DNA-binding</keyword>
<evidence type="ECO:0000256" key="2">
    <source>
        <dbReference type="ARBA" id="ARBA00023015"/>
    </source>
</evidence>
<dbReference type="GeneID" id="103212088"/>
<dbReference type="GO" id="GO:0006355">
    <property type="term" value="P:regulation of DNA-templated transcription"/>
    <property type="evidence" value="ECO:0007669"/>
    <property type="project" value="InterPro"/>
</dbReference>
<organism evidence="11 12">
    <name type="scientific">Orycteropus afer afer</name>
    <dbReference type="NCBI Taxonomy" id="1230840"/>
    <lineage>
        <taxon>Eukaryota</taxon>
        <taxon>Metazoa</taxon>
        <taxon>Chordata</taxon>
        <taxon>Craniata</taxon>
        <taxon>Vertebrata</taxon>
        <taxon>Euteleostomi</taxon>
        <taxon>Mammalia</taxon>
        <taxon>Eutheria</taxon>
        <taxon>Afrotheria</taxon>
        <taxon>Tubulidentata</taxon>
        <taxon>Orycteropodidae</taxon>
        <taxon>Orycteropus</taxon>
    </lineage>
</organism>